<organism evidence="3 4">
    <name type="scientific">Phytophthora pseudosyringae</name>
    <dbReference type="NCBI Taxonomy" id="221518"/>
    <lineage>
        <taxon>Eukaryota</taxon>
        <taxon>Sar</taxon>
        <taxon>Stramenopiles</taxon>
        <taxon>Oomycota</taxon>
        <taxon>Peronosporomycetes</taxon>
        <taxon>Peronosporales</taxon>
        <taxon>Peronosporaceae</taxon>
        <taxon>Phytophthora</taxon>
    </lineage>
</organism>
<reference evidence="3" key="1">
    <citation type="submission" date="2021-02" db="EMBL/GenBank/DDBJ databases">
        <authorList>
            <person name="Palmer J.M."/>
        </authorList>
    </citation>
    <scope>NUCLEOTIDE SEQUENCE</scope>
    <source>
        <strain evidence="3">SCRP734</strain>
    </source>
</reference>
<keyword evidence="4" id="KW-1185">Reference proteome</keyword>
<feature type="compositionally biased region" description="Low complexity" evidence="1">
    <location>
        <begin position="56"/>
        <end position="77"/>
    </location>
</feature>
<gene>
    <name evidence="3" type="ORF">PHYPSEUDO_009245</name>
</gene>
<feature type="compositionally biased region" description="Low complexity" evidence="1">
    <location>
        <begin position="120"/>
        <end position="142"/>
    </location>
</feature>
<feature type="compositionally biased region" description="Low complexity" evidence="1">
    <location>
        <begin position="87"/>
        <end position="101"/>
    </location>
</feature>
<feature type="compositionally biased region" description="Polar residues" evidence="1">
    <location>
        <begin position="102"/>
        <end position="112"/>
    </location>
</feature>
<evidence type="ECO:0000313" key="4">
    <source>
        <dbReference type="Proteomes" id="UP000694044"/>
    </source>
</evidence>
<feature type="region of interest" description="Disordered" evidence="1">
    <location>
        <begin position="34"/>
        <end position="163"/>
    </location>
</feature>
<dbReference type="AlphaFoldDB" id="A0A8T1VHT0"/>
<dbReference type="Proteomes" id="UP000694044">
    <property type="component" value="Unassembled WGS sequence"/>
</dbReference>
<evidence type="ECO:0000313" key="3">
    <source>
        <dbReference type="EMBL" id="KAG7378984.1"/>
    </source>
</evidence>
<evidence type="ECO:0000256" key="2">
    <source>
        <dbReference type="SAM" id="SignalP"/>
    </source>
</evidence>
<keyword evidence="2" id="KW-0732">Signal</keyword>
<evidence type="ECO:0000256" key="1">
    <source>
        <dbReference type="SAM" id="MobiDB-lite"/>
    </source>
</evidence>
<sequence>MLVHRSFQAVLTVALLVLVGSNSVASAAKCYTKPKDNLTPTVTEAPLLEDPSPVTQGSFGASQASGGSSFPAQSSGSYEAAQSSQGASPTQTATEAPAAQSGSYGETPTSGDASAAQPPTTTGSSESSEASQGSSAQTQGSSDVSTGNSTSASSGDHATFGDITSASGKCVIESFLDVNYLPLPPPSSSPKRP</sequence>
<dbReference type="EMBL" id="JAGDFM010000381">
    <property type="protein sequence ID" value="KAG7378984.1"/>
    <property type="molecule type" value="Genomic_DNA"/>
</dbReference>
<feature type="chain" id="PRO_5035844176" evidence="2">
    <location>
        <begin position="28"/>
        <end position="193"/>
    </location>
</feature>
<name>A0A8T1VHT0_9STRA</name>
<feature type="signal peptide" evidence="2">
    <location>
        <begin position="1"/>
        <end position="27"/>
    </location>
</feature>
<protein>
    <submittedName>
        <fullName evidence="3">Uncharacterized protein</fullName>
    </submittedName>
</protein>
<accession>A0A8T1VHT0</accession>
<feature type="compositionally biased region" description="Polar residues" evidence="1">
    <location>
        <begin position="143"/>
        <end position="163"/>
    </location>
</feature>
<proteinExistence type="predicted"/>
<comment type="caution">
    <text evidence="3">The sequence shown here is derived from an EMBL/GenBank/DDBJ whole genome shotgun (WGS) entry which is preliminary data.</text>
</comment>